<evidence type="ECO:0000259" key="7">
    <source>
        <dbReference type="Pfam" id="PF08281"/>
    </source>
</evidence>
<keyword evidence="5" id="KW-0804">Transcription</keyword>
<dbReference type="SUPFAM" id="SSF88659">
    <property type="entry name" value="Sigma3 and sigma4 domains of RNA polymerase sigma factors"/>
    <property type="match status" value="1"/>
</dbReference>
<dbReference type="SUPFAM" id="SSF88946">
    <property type="entry name" value="Sigma2 domain of RNA polymerase sigma factors"/>
    <property type="match status" value="1"/>
</dbReference>
<keyword evidence="4" id="KW-0238">DNA-binding</keyword>
<evidence type="ECO:0000256" key="3">
    <source>
        <dbReference type="ARBA" id="ARBA00023082"/>
    </source>
</evidence>
<keyword evidence="9" id="KW-1185">Reference proteome</keyword>
<dbReference type="InterPro" id="IPR013249">
    <property type="entry name" value="RNA_pol_sigma70_r4_t2"/>
</dbReference>
<feature type="domain" description="RNA polymerase sigma factor 70 region 4 type 2" evidence="7">
    <location>
        <begin position="113"/>
        <end position="164"/>
    </location>
</feature>
<gene>
    <name evidence="8" type="ORF">DSOL_2995</name>
</gene>
<dbReference type="InterPro" id="IPR013325">
    <property type="entry name" value="RNA_pol_sigma_r2"/>
</dbReference>
<name>A0A1Q8QTG5_9FIRM</name>
<accession>A0A1Q8QTG5</accession>
<evidence type="ECO:0000256" key="5">
    <source>
        <dbReference type="ARBA" id="ARBA00023163"/>
    </source>
</evidence>
<dbReference type="CDD" id="cd06171">
    <property type="entry name" value="Sigma70_r4"/>
    <property type="match status" value="1"/>
</dbReference>
<organism evidence="8 9">
    <name type="scientific">Desulfosporosinus metallidurans</name>
    <dbReference type="NCBI Taxonomy" id="1888891"/>
    <lineage>
        <taxon>Bacteria</taxon>
        <taxon>Bacillati</taxon>
        <taxon>Bacillota</taxon>
        <taxon>Clostridia</taxon>
        <taxon>Eubacteriales</taxon>
        <taxon>Desulfitobacteriaceae</taxon>
        <taxon>Desulfosporosinus</taxon>
    </lineage>
</organism>
<feature type="domain" description="RNA polymerase sigma-70 region 2" evidence="6">
    <location>
        <begin position="22"/>
        <end position="87"/>
    </location>
</feature>
<evidence type="ECO:0000313" key="9">
    <source>
        <dbReference type="Proteomes" id="UP000186102"/>
    </source>
</evidence>
<reference evidence="8 9" key="1">
    <citation type="submission" date="2016-09" db="EMBL/GenBank/DDBJ databases">
        <title>Complete genome of Desulfosporosinus sp. OL.</title>
        <authorList>
            <person name="Mardanov A."/>
            <person name="Beletsky A."/>
            <person name="Panova A."/>
            <person name="Karnachuk O."/>
            <person name="Ravin N."/>
        </authorList>
    </citation>
    <scope>NUCLEOTIDE SEQUENCE [LARGE SCALE GENOMIC DNA]</scope>
    <source>
        <strain evidence="8 9">OL</strain>
    </source>
</reference>
<dbReference type="RefSeq" id="WP_235838837.1">
    <property type="nucleotide sequence ID" value="NZ_MLBF01000023.1"/>
</dbReference>
<comment type="similarity">
    <text evidence="1">Belongs to the sigma-70 factor family. ECF subfamily.</text>
</comment>
<dbReference type="AlphaFoldDB" id="A0A1Q8QTG5"/>
<dbReference type="GO" id="GO:0006352">
    <property type="term" value="P:DNA-templated transcription initiation"/>
    <property type="evidence" value="ECO:0007669"/>
    <property type="project" value="InterPro"/>
</dbReference>
<dbReference type="EMBL" id="MLBF01000023">
    <property type="protein sequence ID" value="OLN30653.1"/>
    <property type="molecule type" value="Genomic_DNA"/>
</dbReference>
<evidence type="ECO:0000256" key="4">
    <source>
        <dbReference type="ARBA" id="ARBA00023125"/>
    </source>
</evidence>
<dbReference type="Pfam" id="PF08281">
    <property type="entry name" value="Sigma70_r4_2"/>
    <property type="match status" value="1"/>
</dbReference>
<dbReference type="Gene3D" id="1.10.1740.10">
    <property type="match status" value="1"/>
</dbReference>
<dbReference type="InterPro" id="IPR013324">
    <property type="entry name" value="RNA_pol_sigma_r3/r4-like"/>
</dbReference>
<dbReference type="PANTHER" id="PTHR43133">
    <property type="entry name" value="RNA POLYMERASE ECF-TYPE SIGMA FACTO"/>
    <property type="match status" value="1"/>
</dbReference>
<evidence type="ECO:0000256" key="1">
    <source>
        <dbReference type="ARBA" id="ARBA00010641"/>
    </source>
</evidence>
<dbReference type="InterPro" id="IPR014284">
    <property type="entry name" value="RNA_pol_sigma-70_dom"/>
</dbReference>
<sequence>MEIDLRLIEQAQAGDQKAFTQLVLNYSGYVYRTAFAFLHNESEAEDASQEIFLKVYRSIHRLNDIHAFPAWLKKVITTVCLDRMKGKQLDLVPDSNIESVSTTTPDHWDRQIELREALGKLSQEEREIVVLYDWQGYSYQEIATLLEIPLGTVKSRLHTARMHLRTILSD</sequence>
<dbReference type="Proteomes" id="UP000186102">
    <property type="component" value="Unassembled WGS sequence"/>
</dbReference>
<proteinExistence type="inferred from homology"/>
<dbReference type="NCBIfam" id="TIGR02937">
    <property type="entry name" value="sigma70-ECF"/>
    <property type="match status" value="1"/>
</dbReference>
<dbReference type="PANTHER" id="PTHR43133:SF8">
    <property type="entry name" value="RNA POLYMERASE SIGMA FACTOR HI_1459-RELATED"/>
    <property type="match status" value="1"/>
</dbReference>
<evidence type="ECO:0000259" key="6">
    <source>
        <dbReference type="Pfam" id="PF04542"/>
    </source>
</evidence>
<evidence type="ECO:0000256" key="2">
    <source>
        <dbReference type="ARBA" id="ARBA00023015"/>
    </source>
</evidence>
<dbReference type="InterPro" id="IPR036388">
    <property type="entry name" value="WH-like_DNA-bd_sf"/>
</dbReference>
<dbReference type="STRING" id="1888891.DSOL_2995"/>
<dbReference type="InterPro" id="IPR039425">
    <property type="entry name" value="RNA_pol_sigma-70-like"/>
</dbReference>
<dbReference type="GO" id="GO:0016987">
    <property type="term" value="F:sigma factor activity"/>
    <property type="evidence" value="ECO:0007669"/>
    <property type="project" value="UniProtKB-KW"/>
</dbReference>
<keyword evidence="2" id="KW-0805">Transcription regulation</keyword>
<keyword evidence="3" id="KW-0731">Sigma factor</keyword>
<dbReference type="GO" id="GO:0003677">
    <property type="term" value="F:DNA binding"/>
    <property type="evidence" value="ECO:0007669"/>
    <property type="project" value="UniProtKB-KW"/>
</dbReference>
<evidence type="ECO:0000313" key="8">
    <source>
        <dbReference type="EMBL" id="OLN30653.1"/>
    </source>
</evidence>
<comment type="caution">
    <text evidence="8">The sequence shown here is derived from an EMBL/GenBank/DDBJ whole genome shotgun (WGS) entry which is preliminary data.</text>
</comment>
<dbReference type="InterPro" id="IPR007627">
    <property type="entry name" value="RNA_pol_sigma70_r2"/>
</dbReference>
<dbReference type="Gene3D" id="1.10.10.10">
    <property type="entry name" value="Winged helix-like DNA-binding domain superfamily/Winged helix DNA-binding domain"/>
    <property type="match status" value="1"/>
</dbReference>
<dbReference type="Pfam" id="PF04542">
    <property type="entry name" value="Sigma70_r2"/>
    <property type="match status" value="1"/>
</dbReference>
<protein>
    <submittedName>
        <fullName evidence="8">RNA polymerase sigma-70 factor</fullName>
    </submittedName>
</protein>